<dbReference type="InterPro" id="IPR017871">
    <property type="entry name" value="ABC_transporter-like_CS"/>
</dbReference>
<evidence type="ECO:0000256" key="2">
    <source>
        <dbReference type="ARBA" id="ARBA00022448"/>
    </source>
</evidence>
<dbReference type="GO" id="GO:0016887">
    <property type="term" value="F:ATP hydrolysis activity"/>
    <property type="evidence" value="ECO:0007669"/>
    <property type="project" value="InterPro"/>
</dbReference>
<dbReference type="InterPro" id="IPR052156">
    <property type="entry name" value="BCAA_Transport_ATP-bd_LivF"/>
</dbReference>
<dbReference type="OrthoDB" id="97750at2157"/>
<evidence type="ECO:0000256" key="3">
    <source>
        <dbReference type="ARBA" id="ARBA00022741"/>
    </source>
</evidence>
<accession>A0A1H8PIY5</accession>
<dbReference type="GO" id="GO:0005524">
    <property type="term" value="F:ATP binding"/>
    <property type="evidence" value="ECO:0007669"/>
    <property type="project" value="UniProtKB-KW"/>
</dbReference>
<dbReference type="PROSITE" id="PS50893">
    <property type="entry name" value="ABC_TRANSPORTER_2"/>
    <property type="match status" value="1"/>
</dbReference>
<dbReference type="Proteomes" id="UP000198775">
    <property type="component" value="Unassembled WGS sequence"/>
</dbReference>
<evidence type="ECO:0000256" key="5">
    <source>
        <dbReference type="ARBA" id="ARBA00022970"/>
    </source>
</evidence>
<dbReference type="CDD" id="cd03224">
    <property type="entry name" value="ABC_TM1139_LivF_branched"/>
    <property type="match status" value="1"/>
</dbReference>
<sequence length="250" mass="26684">MSADTPQQTSRSEASPPVLRAEGIVTGYGDHEVIHDVDIQSHEGITCLFGPNGSGKSTLLKTLNGIVPIWEGTITYGDVDLSNATPDEIVREGIATVPQGGGVFGTLTVEENLRVGGFTVSEQDAYRRRREEVLDAFPALEDKLGDRASSLSGGQQMMVSLGRAMMTGADTFLLDEPSAGLSPALVEDAFELVERLVDRGARVILIEQNVTAALRLADHVNILVAGELAFDGSPAELSDEEELMEVYLGL</sequence>
<evidence type="ECO:0000256" key="4">
    <source>
        <dbReference type="ARBA" id="ARBA00022840"/>
    </source>
</evidence>
<evidence type="ECO:0000259" key="6">
    <source>
        <dbReference type="PROSITE" id="PS50893"/>
    </source>
</evidence>
<organism evidence="7 8">
    <name type="scientific">Halorientalis persicus</name>
    <dbReference type="NCBI Taxonomy" id="1367881"/>
    <lineage>
        <taxon>Archaea</taxon>
        <taxon>Methanobacteriati</taxon>
        <taxon>Methanobacteriota</taxon>
        <taxon>Stenosarchaea group</taxon>
        <taxon>Halobacteria</taxon>
        <taxon>Halobacteriales</taxon>
        <taxon>Haloarculaceae</taxon>
        <taxon>Halorientalis</taxon>
    </lineage>
</organism>
<dbReference type="GO" id="GO:0015658">
    <property type="term" value="F:branched-chain amino acid transmembrane transporter activity"/>
    <property type="evidence" value="ECO:0007669"/>
    <property type="project" value="TreeGrafter"/>
</dbReference>
<dbReference type="Pfam" id="PF00005">
    <property type="entry name" value="ABC_tran"/>
    <property type="match status" value="1"/>
</dbReference>
<dbReference type="PANTHER" id="PTHR43820:SF7">
    <property type="entry name" value="BRANCHED-CHAIN AMINO ACID TRANSPORT ATP-BINDING PROTEIN LIVF-RELATED"/>
    <property type="match status" value="1"/>
</dbReference>
<keyword evidence="2" id="KW-0813">Transport</keyword>
<dbReference type="EMBL" id="FOCX01000012">
    <property type="protein sequence ID" value="SEO41684.1"/>
    <property type="molecule type" value="Genomic_DNA"/>
</dbReference>
<dbReference type="AlphaFoldDB" id="A0A1H8PIY5"/>
<dbReference type="InterPro" id="IPR003593">
    <property type="entry name" value="AAA+_ATPase"/>
</dbReference>
<gene>
    <name evidence="7" type="ORF">SAMN05216388_101261</name>
</gene>
<evidence type="ECO:0000313" key="8">
    <source>
        <dbReference type="Proteomes" id="UP000198775"/>
    </source>
</evidence>
<dbReference type="PROSITE" id="PS00211">
    <property type="entry name" value="ABC_TRANSPORTER_1"/>
    <property type="match status" value="1"/>
</dbReference>
<feature type="domain" description="ABC transporter" evidence="6">
    <location>
        <begin position="19"/>
        <end position="250"/>
    </location>
</feature>
<dbReference type="SUPFAM" id="SSF52540">
    <property type="entry name" value="P-loop containing nucleoside triphosphate hydrolases"/>
    <property type="match status" value="1"/>
</dbReference>
<reference evidence="8" key="1">
    <citation type="submission" date="2016-10" db="EMBL/GenBank/DDBJ databases">
        <authorList>
            <person name="Varghese N."/>
            <person name="Submissions S."/>
        </authorList>
    </citation>
    <scope>NUCLEOTIDE SEQUENCE [LARGE SCALE GENOMIC DNA]</scope>
    <source>
        <strain evidence="8">IBRC-M 10043</strain>
    </source>
</reference>
<dbReference type="InterPro" id="IPR003439">
    <property type="entry name" value="ABC_transporter-like_ATP-bd"/>
</dbReference>
<dbReference type="PANTHER" id="PTHR43820">
    <property type="entry name" value="HIGH-AFFINITY BRANCHED-CHAIN AMINO ACID TRANSPORT ATP-BINDING PROTEIN LIVF"/>
    <property type="match status" value="1"/>
</dbReference>
<keyword evidence="4 7" id="KW-0067">ATP-binding</keyword>
<dbReference type="GO" id="GO:0015807">
    <property type="term" value="P:L-amino acid transport"/>
    <property type="evidence" value="ECO:0007669"/>
    <property type="project" value="TreeGrafter"/>
</dbReference>
<keyword evidence="3" id="KW-0547">Nucleotide-binding</keyword>
<comment type="similarity">
    <text evidence="1">Belongs to the ABC transporter superfamily.</text>
</comment>
<proteinExistence type="inferred from homology"/>
<evidence type="ECO:0000256" key="1">
    <source>
        <dbReference type="ARBA" id="ARBA00005417"/>
    </source>
</evidence>
<keyword evidence="8" id="KW-1185">Reference proteome</keyword>
<protein>
    <submittedName>
        <fullName evidence="7">Amino acid/amide ABC transporter ATP-binding protein 2, HAAT family</fullName>
    </submittedName>
</protein>
<dbReference type="InterPro" id="IPR027417">
    <property type="entry name" value="P-loop_NTPase"/>
</dbReference>
<keyword evidence="5" id="KW-0029">Amino-acid transport</keyword>
<dbReference type="RefSeq" id="WP_211611339.1">
    <property type="nucleotide sequence ID" value="NZ_FOCX01000012.1"/>
</dbReference>
<name>A0A1H8PIY5_9EURY</name>
<dbReference type="SMART" id="SM00382">
    <property type="entry name" value="AAA"/>
    <property type="match status" value="1"/>
</dbReference>
<dbReference type="Gene3D" id="3.40.50.300">
    <property type="entry name" value="P-loop containing nucleotide triphosphate hydrolases"/>
    <property type="match status" value="1"/>
</dbReference>
<evidence type="ECO:0000313" key="7">
    <source>
        <dbReference type="EMBL" id="SEO41684.1"/>
    </source>
</evidence>